<name>A0A3Q1EJZ8_9TELE</name>
<keyword evidence="4" id="KW-1185">Reference proteome</keyword>
<feature type="compositionally biased region" description="Basic and acidic residues" evidence="1">
    <location>
        <begin position="93"/>
        <end position="114"/>
    </location>
</feature>
<dbReference type="InterPro" id="IPR029071">
    <property type="entry name" value="Ubiquitin-like_domsf"/>
</dbReference>
<organism evidence="3 4">
    <name type="scientific">Acanthochromis polyacanthus</name>
    <name type="common">spiny chromis</name>
    <dbReference type="NCBI Taxonomy" id="80966"/>
    <lineage>
        <taxon>Eukaryota</taxon>
        <taxon>Metazoa</taxon>
        <taxon>Chordata</taxon>
        <taxon>Craniata</taxon>
        <taxon>Vertebrata</taxon>
        <taxon>Euteleostomi</taxon>
        <taxon>Actinopterygii</taxon>
        <taxon>Neopterygii</taxon>
        <taxon>Teleostei</taxon>
        <taxon>Neoteleostei</taxon>
        <taxon>Acanthomorphata</taxon>
        <taxon>Ovalentaria</taxon>
        <taxon>Pomacentridae</taxon>
        <taxon>Acanthochromis</taxon>
    </lineage>
</organism>
<dbReference type="AlphaFoldDB" id="A0A3Q1EJZ8"/>
<sequence length="114" mass="12679">MPRIYQVVVHGLRGEKMIIDLCNTEEQMKSMTVLQLKKKIFQKLPEGVGSDDLRLIFGDQALDEDSTLLCKYGVQHLSTIHIVIKVPGGGFPEKGDGGMGDKDKSQSMEKLAKF</sequence>
<evidence type="ECO:0000313" key="4">
    <source>
        <dbReference type="Proteomes" id="UP000257200"/>
    </source>
</evidence>
<dbReference type="SMART" id="SM00213">
    <property type="entry name" value="UBQ"/>
    <property type="match status" value="1"/>
</dbReference>
<dbReference type="SUPFAM" id="SSF54236">
    <property type="entry name" value="Ubiquitin-like"/>
    <property type="match status" value="1"/>
</dbReference>
<feature type="domain" description="Ubiquitin-like" evidence="2">
    <location>
        <begin position="30"/>
        <end position="89"/>
    </location>
</feature>
<dbReference type="Ensembl" id="ENSAPOT00000011530.1">
    <property type="protein sequence ID" value="ENSAPOP00000003582.1"/>
    <property type="gene ID" value="ENSAPOG00000005070.1"/>
</dbReference>
<dbReference type="PROSITE" id="PS50053">
    <property type="entry name" value="UBIQUITIN_2"/>
    <property type="match status" value="1"/>
</dbReference>
<reference evidence="3" key="1">
    <citation type="submission" date="2025-08" db="UniProtKB">
        <authorList>
            <consortium name="Ensembl"/>
        </authorList>
    </citation>
    <scope>IDENTIFICATION</scope>
</reference>
<dbReference type="Proteomes" id="UP000257200">
    <property type="component" value="Unplaced"/>
</dbReference>
<protein>
    <submittedName>
        <fullName evidence="3">Ubiquitin-60S ribosomal protein L40-like</fullName>
    </submittedName>
</protein>
<dbReference type="CDD" id="cd17039">
    <property type="entry name" value="Ubl_ubiquitin_like"/>
    <property type="match status" value="1"/>
</dbReference>
<dbReference type="STRING" id="80966.ENSAPOP00000003582"/>
<dbReference type="FunCoup" id="A0A3Q1EJZ8">
    <property type="interactions" value="8"/>
</dbReference>
<dbReference type="Gene3D" id="3.10.20.90">
    <property type="entry name" value="Phosphatidylinositol 3-kinase Catalytic Subunit, Chain A, domain 1"/>
    <property type="match status" value="1"/>
</dbReference>
<dbReference type="InParanoid" id="A0A3Q1EJZ8"/>
<evidence type="ECO:0000256" key="1">
    <source>
        <dbReference type="SAM" id="MobiDB-lite"/>
    </source>
</evidence>
<evidence type="ECO:0000313" key="3">
    <source>
        <dbReference type="Ensembl" id="ENSAPOP00000003582.1"/>
    </source>
</evidence>
<evidence type="ECO:0000259" key="2">
    <source>
        <dbReference type="PROSITE" id="PS50053"/>
    </source>
</evidence>
<dbReference type="GeneTree" id="ENSGT01150000287585"/>
<reference evidence="3" key="2">
    <citation type="submission" date="2025-09" db="UniProtKB">
        <authorList>
            <consortium name="Ensembl"/>
        </authorList>
    </citation>
    <scope>IDENTIFICATION</scope>
</reference>
<dbReference type="InterPro" id="IPR000626">
    <property type="entry name" value="Ubiquitin-like_dom"/>
</dbReference>
<accession>A0A3Q1EJZ8</accession>
<proteinExistence type="predicted"/>
<dbReference type="Pfam" id="PF00240">
    <property type="entry name" value="ubiquitin"/>
    <property type="match status" value="1"/>
</dbReference>
<feature type="region of interest" description="Disordered" evidence="1">
    <location>
        <begin position="89"/>
        <end position="114"/>
    </location>
</feature>